<proteinExistence type="predicted"/>
<feature type="transmembrane region" description="Helical" evidence="1">
    <location>
        <begin position="126"/>
        <end position="146"/>
    </location>
</feature>
<accession>A0A328WTS8</accession>
<dbReference type="Proteomes" id="UP000249518">
    <property type="component" value="Unassembled WGS sequence"/>
</dbReference>
<keyword evidence="1" id="KW-0812">Transmembrane</keyword>
<dbReference type="EMBL" id="QLSV01000003">
    <property type="protein sequence ID" value="RAR49780.1"/>
    <property type="molecule type" value="Genomic_DNA"/>
</dbReference>
<gene>
    <name evidence="2" type="ORF">B0I10_103201</name>
</gene>
<keyword evidence="3" id="KW-1185">Reference proteome</keyword>
<evidence type="ECO:0000313" key="3">
    <source>
        <dbReference type="Proteomes" id="UP000249518"/>
    </source>
</evidence>
<organism evidence="2 3">
    <name type="scientific">Flavobacterium lacus</name>
    <dbReference type="NCBI Taxonomy" id="1353778"/>
    <lineage>
        <taxon>Bacteria</taxon>
        <taxon>Pseudomonadati</taxon>
        <taxon>Bacteroidota</taxon>
        <taxon>Flavobacteriia</taxon>
        <taxon>Flavobacteriales</taxon>
        <taxon>Flavobacteriaceae</taxon>
        <taxon>Flavobacterium</taxon>
    </lineage>
</organism>
<feature type="transmembrane region" description="Helical" evidence="1">
    <location>
        <begin position="63"/>
        <end position="81"/>
    </location>
</feature>
<keyword evidence="1" id="KW-0472">Membrane</keyword>
<feature type="transmembrane region" description="Helical" evidence="1">
    <location>
        <begin position="12"/>
        <end position="31"/>
    </location>
</feature>
<name>A0A328WTS8_9FLAO</name>
<evidence type="ECO:0000313" key="2">
    <source>
        <dbReference type="EMBL" id="RAR49780.1"/>
    </source>
</evidence>
<keyword evidence="1" id="KW-1133">Transmembrane helix</keyword>
<evidence type="ECO:0000256" key="1">
    <source>
        <dbReference type="SAM" id="Phobius"/>
    </source>
</evidence>
<dbReference type="AlphaFoldDB" id="A0A328WTS8"/>
<sequence>MTNYLFPNRLKKIGWLLFIPSLIGAVLYSIYEPEFEFLNLRPLAIFNDNIFVSSFFTRTENNLLDEILCIFLIVGGMFVAFSKEKIEDEMVAKFRMESLVWATYVNYIILLVCVIFVYGMPFLTVMMYNMFTLLFFFILRFYWMIYKSSKALDNEKYN</sequence>
<comment type="caution">
    <text evidence="2">The sequence shown here is derived from an EMBL/GenBank/DDBJ whole genome shotgun (WGS) entry which is preliminary data.</text>
</comment>
<reference evidence="2 3" key="1">
    <citation type="submission" date="2018-06" db="EMBL/GenBank/DDBJ databases">
        <title>Genomic Encyclopedia of Type Strains, Phase III (KMG-III): the genomes of soil and plant-associated and newly described type strains.</title>
        <authorList>
            <person name="Whitman W."/>
        </authorList>
    </citation>
    <scope>NUCLEOTIDE SEQUENCE [LARGE SCALE GENOMIC DNA]</scope>
    <source>
        <strain evidence="2 3">CGMCC 1.12504</strain>
    </source>
</reference>
<protein>
    <submittedName>
        <fullName evidence="2">Uncharacterized protein</fullName>
    </submittedName>
</protein>
<feature type="transmembrane region" description="Helical" evidence="1">
    <location>
        <begin position="101"/>
        <end position="120"/>
    </location>
</feature>